<dbReference type="Pfam" id="PF00596">
    <property type="entry name" value="Aldolase_II"/>
    <property type="match status" value="1"/>
</dbReference>
<dbReference type="InterPro" id="IPR001303">
    <property type="entry name" value="Aldolase_II/adducin_N"/>
</dbReference>
<dbReference type="InterPro" id="IPR036409">
    <property type="entry name" value="Aldolase_II/adducin_N_sf"/>
</dbReference>
<name>A0A644WKT5_9ZZZZ</name>
<sequence>MSLQTLIEHSRRYGSDASFVLLGGGNTSCKEQGVMYVKASGHALGTIGKSGFVRMDLAKMEGIWRKQYSQDDDTREDEVLKDMMACRLEGETARPSVEALLHALLPFDYVVHLHPAMVNGVTCAKEGKSAVERLFPEALWIELVKPGFILANIVRERMAVHTKQTGAVCSLIFLQNHGIFVGGATLEEIASQYESVMGRIESALVRKPDFTPVASDQAKVEAVKHVLGRYTSERILFAMNKEYERCLKDEASFVDVSSSFTPDHIVYAGFKPLWVGENEDVAKAFEAFETQNGGRAKIVCVQNLGVFSLGEKPMPLFLDSVAISVYAQSFGGPLFMDEPMIDFIRNWEVEKYRSKVSST</sequence>
<proteinExistence type="predicted"/>
<evidence type="ECO:0000259" key="1">
    <source>
        <dbReference type="SMART" id="SM01007"/>
    </source>
</evidence>
<protein>
    <recommendedName>
        <fullName evidence="1">Class II aldolase/adducin N-terminal domain-containing protein</fullName>
    </recommendedName>
</protein>
<organism evidence="2">
    <name type="scientific">bioreactor metagenome</name>
    <dbReference type="NCBI Taxonomy" id="1076179"/>
    <lineage>
        <taxon>unclassified sequences</taxon>
        <taxon>metagenomes</taxon>
        <taxon>ecological metagenomes</taxon>
    </lineage>
</organism>
<dbReference type="EMBL" id="VSSQ01000917">
    <property type="protein sequence ID" value="MPM03023.1"/>
    <property type="molecule type" value="Genomic_DNA"/>
</dbReference>
<feature type="domain" description="Class II aldolase/adducin N-terminal" evidence="1">
    <location>
        <begin position="5"/>
        <end position="194"/>
    </location>
</feature>
<gene>
    <name evidence="2" type="ORF">SDC9_49282</name>
</gene>
<dbReference type="SMART" id="SM01007">
    <property type="entry name" value="Aldolase_II"/>
    <property type="match status" value="1"/>
</dbReference>
<comment type="caution">
    <text evidence="2">The sequence shown here is derived from an EMBL/GenBank/DDBJ whole genome shotgun (WGS) entry which is preliminary data.</text>
</comment>
<dbReference type="AlphaFoldDB" id="A0A644WKT5"/>
<reference evidence="2" key="1">
    <citation type="submission" date="2019-08" db="EMBL/GenBank/DDBJ databases">
        <authorList>
            <person name="Kucharzyk K."/>
            <person name="Murdoch R.W."/>
            <person name="Higgins S."/>
            <person name="Loffler F."/>
        </authorList>
    </citation>
    <scope>NUCLEOTIDE SEQUENCE</scope>
</reference>
<accession>A0A644WKT5</accession>
<evidence type="ECO:0000313" key="2">
    <source>
        <dbReference type="EMBL" id="MPM03023.1"/>
    </source>
</evidence>
<dbReference type="Gene3D" id="3.40.225.10">
    <property type="entry name" value="Class II aldolase/adducin N-terminal domain"/>
    <property type="match status" value="1"/>
</dbReference>
<dbReference type="SUPFAM" id="SSF53639">
    <property type="entry name" value="AraD/HMP-PK domain-like"/>
    <property type="match status" value="1"/>
</dbReference>